<sequence length="151" mass="17394">MIDREARFRAANLVEQFWNGSITNDDLERSWPDSRDEGIRAVEDLVWTLYSDLKAHTIGEAETSNPRLMVIIPNCISFLQTSEEYKWPHSGTIQGAKRYPTWAVILSFGVLALWNRRAEAREQRYWVEMRAHGDVDAWPLSSKLEADPTVG</sequence>
<dbReference type="EMBL" id="JBHSLU010000152">
    <property type="protein sequence ID" value="MFC5509230.1"/>
    <property type="molecule type" value="Genomic_DNA"/>
</dbReference>
<reference evidence="2" key="1">
    <citation type="journal article" date="2019" name="Int. J. Syst. Evol. Microbiol.">
        <title>The Global Catalogue of Microorganisms (GCM) 10K type strain sequencing project: providing services to taxonomists for standard genome sequencing and annotation.</title>
        <authorList>
            <consortium name="The Broad Institute Genomics Platform"/>
            <consortium name="The Broad Institute Genome Sequencing Center for Infectious Disease"/>
            <person name="Wu L."/>
            <person name="Ma J."/>
        </authorList>
    </citation>
    <scope>NUCLEOTIDE SEQUENCE [LARGE SCALE GENOMIC DNA]</scope>
    <source>
        <strain evidence="2">CCUG 43117</strain>
    </source>
</reference>
<proteinExistence type="predicted"/>
<gene>
    <name evidence="1" type="ORF">ACFPN9_28855</name>
</gene>
<protein>
    <submittedName>
        <fullName evidence="1">Uncharacterized protein</fullName>
    </submittedName>
</protein>
<name>A0ABW0P9Q8_9HYPH</name>
<dbReference type="RefSeq" id="WP_067991339.1">
    <property type="nucleotide sequence ID" value="NZ_JBHSLU010000152.1"/>
</dbReference>
<evidence type="ECO:0000313" key="1">
    <source>
        <dbReference type="EMBL" id="MFC5509230.1"/>
    </source>
</evidence>
<keyword evidence="2" id="KW-1185">Reference proteome</keyword>
<dbReference type="Proteomes" id="UP001596060">
    <property type="component" value="Unassembled WGS sequence"/>
</dbReference>
<organism evidence="1 2">
    <name type="scientific">Bosea massiliensis</name>
    <dbReference type="NCBI Taxonomy" id="151419"/>
    <lineage>
        <taxon>Bacteria</taxon>
        <taxon>Pseudomonadati</taxon>
        <taxon>Pseudomonadota</taxon>
        <taxon>Alphaproteobacteria</taxon>
        <taxon>Hyphomicrobiales</taxon>
        <taxon>Boseaceae</taxon>
        <taxon>Bosea</taxon>
    </lineage>
</organism>
<evidence type="ECO:0000313" key="2">
    <source>
        <dbReference type="Proteomes" id="UP001596060"/>
    </source>
</evidence>
<accession>A0ABW0P9Q8</accession>
<comment type="caution">
    <text evidence="1">The sequence shown here is derived from an EMBL/GenBank/DDBJ whole genome shotgun (WGS) entry which is preliminary data.</text>
</comment>